<evidence type="ECO:0000313" key="5">
    <source>
        <dbReference type="Proteomes" id="UP000765509"/>
    </source>
</evidence>
<evidence type="ECO:0000259" key="3">
    <source>
        <dbReference type="Pfam" id="PF22936"/>
    </source>
</evidence>
<gene>
    <name evidence="4" type="ORF">O181_063283</name>
</gene>
<dbReference type="SUPFAM" id="SSF57756">
    <property type="entry name" value="Retrovirus zinc finger-like domains"/>
    <property type="match status" value="1"/>
</dbReference>
<keyword evidence="5" id="KW-1185">Reference proteome</keyword>
<dbReference type="Proteomes" id="UP000765509">
    <property type="component" value="Unassembled WGS sequence"/>
</dbReference>
<dbReference type="GO" id="GO:0003676">
    <property type="term" value="F:nucleic acid binding"/>
    <property type="evidence" value="ECO:0007669"/>
    <property type="project" value="InterPro"/>
</dbReference>
<evidence type="ECO:0000256" key="2">
    <source>
        <dbReference type="SAM" id="MobiDB-lite"/>
    </source>
</evidence>
<name>A0A9Q3I0G0_9BASI</name>
<protein>
    <recommendedName>
        <fullName evidence="3">Retrovirus-related Pol polyprotein from transposon TNT 1-94-like beta-barrel domain-containing protein</fullName>
    </recommendedName>
</protein>
<evidence type="ECO:0000256" key="1">
    <source>
        <dbReference type="ARBA" id="ARBA00022664"/>
    </source>
</evidence>
<dbReference type="InterPro" id="IPR054722">
    <property type="entry name" value="PolX-like_BBD"/>
</dbReference>
<dbReference type="InterPro" id="IPR036875">
    <property type="entry name" value="Znf_CCHC_sf"/>
</dbReference>
<dbReference type="Gene3D" id="4.10.60.10">
    <property type="entry name" value="Zinc finger, CCHC-type"/>
    <property type="match status" value="1"/>
</dbReference>
<feature type="region of interest" description="Disordered" evidence="2">
    <location>
        <begin position="1"/>
        <end position="23"/>
    </location>
</feature>
<dbReference type="GO" id="GO:0008270">
    <property type="term" value="F:zinc ion binding"/>
    <property type="evidence" value="ECO:0007669"/>
    <property type="project" value="InterPro"/>
</dbReference>
<comment type="caution">
    <text evidence="4">The sequence shown here is derived from an EMBL/GenBank/DDBJ whole genome shotgun (WGS) entry which is preliminary data.</text>
</comment>
<proteinExistence type="predicted"/>
<evidence type="ECO:0000313" key="4">
    <source>
        <dbReference type="EMBL" id="MBW0523568.1"/>
    </source>
</evidence>
<dbReference type="EMBL" id="AVOT02030388">
    <property type="protein sequence ID" value="MBW0523568.1"/>
    <property type="molecule type" value="Genomic_DNA"/>
</dbReference>
<feature type="domain" description="Retrovirus-related Pol polyprotein from transposon TNT 1-94-like beta-barrel" evidence="3">
    <location>
        <begin position="89"/>
        <end position="165"/>
    </location>
</feature>
<accession>A0A9Q3I0G0</accession>
<sequence>MPTPSRNPKSFRNNQPMSQHSPICSRSDEWKKKWLTPQNPFFHCGEAGHWAPNCPARKKAANARFSSSQRKIDIASIGAIPAMECDEALLDSGVTHSVVGDISPFSTMQEANITLLVASSHQFMVDTIGDITLTTLQGQFTIKNVILCPEITGVVLSIGQMISQGIPIKFLNDDFHVQQRNISFSTIKKNFHWFIPFHCPSSLMHIHTNHDLTPPPINLSICPVFDDKRNINELWHQRLGNLSIRNLKLLVQFKAAEGIANFNFDHIKICHPYSISKA</sequence>
<organism evidence="4 5">
    <name type="scientific">Austropuccinia psidii MF-1</name>
    <dbReference type="NCBI Taxonomy" id="1389203"/>
    <lineage>
        <taxon>Eukaryota</taxon>
        <taxon>Fungi</taxon>
        <taxon>Dikarya</taxon>
        <taxon>Basidiomycota</taxon>
        <taxon>Pucciniomycotina</taxon>
        <taxon>Pucciniomycetes</taxon>
        <taxon>Pucciniales</taxon>
        <taxon>Sphaerophragmiaceae</taxon>
        <taxon>Austropuccinia</taxon>
    </lineage>
</organism>
<dbReference type="Pfam" id="PF22936">
    <property type="entry name" value="Pol_BBD"/>
    <property type="match status" value="1"/>
</dbReference>
<reference evidence="4" key="1">
    <citation type="submission" date="2021-03" db="EMBL/GenBank/DDBJ databases">
        <title>Draft genome sequence of rust myrtle Austropuccinia psidii MF-1, a brazilian biotype.</title>
        <authorList>
            <person name="Quecine M.C."/>
            <person name="Pachon D.M.R."/>
            <person name="Bonatelli M.L."/>
            <person name="Correr F.H."/>
            <person name="Franceschini L.M."/>
            <person name="Leite T.F."/>
            <person name="Margarido G.R.A."/>
            <person name="Almeida C.A."/>
            <person name="Ferrarezi J.A."/>
            <person name="Labate C.A."/>
        </authorList>
    </citation>
    <scope>NUCLEOTIDE SEQUENCE</scope>
    <source>
        <strain evidence="4">MF-1</strain>
    </source>
</reference>
<dbReference type="AlphaFoldDB" id="A0A9Q3I0G0"/>
<dbReference type="GO" id="GO:0006397">
    <property type="term" value="P:mRNA processing"/>
    <property type="evidence" value="ECO:0007669"/>
    <property type="project" value="UniProtKB-KW"/>
</dbReference>
<keyword evidence="1" id="KW-0507">mRNA processing</keyword>